<reference evidence="1 2" key="1">
    <citation type="journal article" date="2016" name="Nat. Commun.">
        <title>Thousands of microbial genomes shed light on interconnected biogeochemical processes in an aquifer system.</title>
        <authorList>
            <person name="Anantharaman K."/>
            <person name="Brown C.T."/>
            <person name="Hug L.A."/>
            <person name="Sharon I."/>
            <person name="Castelle C.J."/>
            <person name="Probst A.J."/>
            <person name="Thomas B.C."/>
            <person name="Singh A."/>
            <person name="Wilkins M.J."/>
            <person name="Karaoz U."/>
            <person name="Brodie E.L."/>
            <person name="Williams K.H."/>
            <person name="Hubbard S.S."/>
            <person name="Banfield J.F."/>
        </authorList>
    </citation>
    <scope>NUCLEOTIDE SEQUENCE [LARGE SCALE GENOMIC DNA]</scope>
</reference>
<dbReference type="AlphaFoldDB" id="A0A1F5T3C5"/>
<evidence type="ECO:0000313" key="1">
    <source>
        <dbReference type="EMBL" id="OGF33467.1"/>
    </source>
</evidence>
<comment type="caution">
    <text evidence="1">The sequence shown here is derived from an EMBL/GenBank/DDBJ whole genome shotgun (WGS) entry which is preliminary data.</text>
</comment>
<protein>
    <submittedName>
        <fullName evidence="1">Uncharacterized protein</fullName>
    </submittedName>
</protein>
<dbReference type="Proteomes" id="UP000179001">
    <property type="component" value="Unassembled WGS sequence"/>
</dbReference>
<proteinExistence type="predicted"/>
<organism evidence="1 2">
    <name type="scientific">Candidatus Falkowbacteria bacterium RIFOXYC2_FULL_36_12</name>
    <dbReference type="NCBI Taxonomy" id="1798002"/>
    <lineage>
        <taxon>Bacteria</taxon>
        <taxon>Candidatus Falkowiibacteriota</taxon>
    </lineage>
</organism>
<dbReference type="EMBL" id="MFGJ01000001">
    <property type="protein sequence ID" value="OGF33467.1"/>
    <property type="molecule type" value="Genomic_DNA"/>
</dbReference>
<name>A0A1F5T3C5_9BACT</name>
<evidence type="ECO:0000313" key="2">
    <source>
        <dbReference type="Proteomes" id="UP000179001"/>
    </source>
</evidence>
<gene>
    <name evidence="1" type="ORF">A2478_02120</name>
</gene>
<sequence length="152" mass="17183">MSKTRDNVIRRANKVFETGKAIFAHYDCFNCEIEILKSISFCTRDDEVLSVIKGFRPVPGSKDETDIKIEVSLEILHLGNGIVYAGKLVLDNLSVWELGECSDDFILGRYVIGDDSNWIRTLTSQEVERLVANLDEADSISKRILQIITMEP</sequence>
<accession>A0A1F5T3C5</accession>